<evidence type="ECO:0000256" key="3">
    <source>
        <dbReference type="SAM" id="Coils"/>
    </source>
</evidence>
<keyword evidence="2" id="KW-0808">Transferase</keyword>
<name>A0A7X3K2H3_9HYPH</name>
<dbReference type="SUPFAM" id="SSF53335">
    <property type="entry name" value="S-adenosyl-L-methionine-dependent methyltransferases"/>
    <property type="match status" value="1"/>
</dbReference>
<dbReference type="Proteomes" id="UP000438106">
    <property type="component" value="Unassembled WGS sequence"/>
</dbReference>
<dbReference type="AlphaFoldDB" id="A0A7X3K2H3"/>
<evidence type="ECO:0000313" key="4">
    <source>
        <dbReference type="EMBL" id="MVS97913.1"/>
    </source>
</evidence>
<protein>
    <recommendedName>
        <fullName evidence="6">Methyltransferase domain-containing protein</fullName>
    </recommendedName>
</protein>
<comment type="caution">
    <text evidence="4">The sequence shown here is derived from an EMBL/GenBank/DDBJ whole genome shotgun (WGS) entry which is preliminary data.</text>
</comment>
<dbReference type="InterPro" id="IPR029063">
    <property type="entry name" value="SAM-dependent_MTases_sf"/>
</dbReference>
<sequence>MEINRLKCDLFYSIPELTYEPERLVPPSPWLGHVPFAFWIIANLKPRRVVELGTQSGNSFCAFMQAGHALGSTQNYHAVDHWLGDGQTWEYEAKDYGDSIYRELDQYLTERYNAPGRLIRSSFDDALSQFEDGSIDLLHIDGLHTYEAVKHDFTTWFPKLSSRGVCLFHDTQERENDFGVYKLVNELRDRFAVLDFEHSHGLAVVAVGDEVPDAVVALCNRKRDSLGFDPIDFFAHTGRSVVQSFSLRQFVAIQAQKDALEDRIRQLDAELKAAHSKHDQMGFLSHQFRDEIIAHTRAVRSFAPDLVNARALLNSGFFNPTYYRNASGFVGSDLEAALHYTNTGEKEGHKPSDRFDPTYYLDNNPDVKADGGCALLHFVLNGRAEGRRPSS</sequence>
<dbReference type="EMBL" id="WQRF01000001">
    <property type="protein sequence ID" value="MVS97913.1"/>
    <property type="molecule type" value="Genomic_DNA"/>
</dbReference>
<evidence type="ECO:0000313" key="5">
    <source>
        <dbReference type="Proteomes" id="UP000438106"/>
    </source>
</evidence>
<reference evidence="4 5" key="1">
    <citation type="submission" date="2019-12" db="EMBL/GenBank/DDBJ databases">
        <title>Devosia maris sp. nov., isolated from the deep seawater.</title>
        <authorList>
            <person name="Liu Y."/>
        </authorList>
    </citation>
    <scope>NUCLEOTIDE SEQUENCE [LARGE SCALE GENOMIC DNA]</scope>
    <source>
        <strain evidence="4 5">L53-10-65</strain>
    </source>
</reference>
<dbReference type="Pfam" id="PF13578">
    <property type="entry name" value="Methyltransf_24"/>
    <property type="match status" value="1"/>
</dbReference>
<accession>A0A7X3K2H3</accession>
<evidence type="ECO:0000256" key="2">
    <source>
        <dbReference type="ARBA" id="ARBA00022679"/>
    </source>
</evidence>
<evidence type="ECO:0008006" key="6">
    <source>
        <dbReference type="Google" id="ProtNLM"/>
    </source>
</evidence>
<proteinExistence type="predicted"/>
<gene>
    <name evidence="4" type="ORF">GO014_02565</name>
</gene>
<organism evidence="4 5">
    <name type="scientific">Devosia marina</name>
    <dbReference type="NCBI Taxonomy" id="2683198"/>
    <lineage>
        <taxon>Bacteria</taxon>
        <taxon>Pseudomonadati</taxon>
        <taxon>Pseudomonadota</taxon>
        <taxon>Alphaproteobacteria</taxon>
        <taxon>Hyphomicrobiales</taxon>
        <taxon>Devosiaceae</taxon>
        <taxon>Devosia</taxon>
    </lineage>
</organism>
<dbReference type="GO" id="GO:0008168">
    <property type="term" value="F:methyltransferase activity"/>
    <property type="evidence" value="ECO:0007669"/>
    <property type="project" value="UniProtKB-KW"/>
</dbReference>
<keyword evidence="5" id="KW-1185">Reference proteome</keyword>
<dbReference type="GO" id="GO:0005886">
    <property type="term" value="C:plasma membrane"/>
    <property type="evidence" value="ECO:0007669"/>
    <property type="project" value="TreeGrafter"/>
</dbReference>
<dbReference type="Gene3D" id="3.40.50.150">
    <property type="entry name" value="Vaccinia Virus protein VP39"/>
    <property type="match status" value="1"/>
</dbReference>
<dbReference type="GO" id="GO:0071770">
    <property type="term" value="P:DIM/DIP cell wall layer assembly"/>
    <property type="evidence" value="ECO:0007669"/>
    <property type="project" value="TreeGrafter"/>
</dbReference>
<keyword evidence="1" id="KW-0489">Methyltransferase</keyword>
<dbReference type="PANTHER" id="PTHR40048:SF1">
    <property type="entry name" value="RHAMNOSYL O-METHYLTRANSFERASE"/>
    <property type="match status" value="1"/>
</dbReference>
<dbReference type="PANTHER" id="PTHR40048">
    <property type="entry name" value="RHAMNOSYL O-METHYLTRANSFERASE"/>
    <property type="match status" value="1"/>
</dbReference>
<keyword evidence="3" id="KW-0175">Coiled coil</keyword>
<feature type="coiled-coil region" evidence="3">
    <location>
        <begin position="250"/>
        <end position="277"/>
    </location>
</feature>
<evidence type="ECO:0000256" key="1">
    <source>
        <dbReference type="ARBA" id="ARBA00022603"/>
    </source>
</evidence>
<dbReference type="GO" id="GO:0032259">
    <property type="term" value="P:methylation"/>
    <property type="evidence" value="ECO:0007669"/>
    <property type="project" value="UniProtKB-KW"/>
</dbReference>